<sequence>MPRPEGRWYHEYVTELTYLLFLKMMKETNQEFQLPKGYRWSDLESQEGIDQLAFYRAMLVHLGNEASGRIQAIFRNANTSITQPKNQAKRVSTERSK</sequence>
<dbReference type="EC" id="2.1.1.72" evidence="3"/>
<dbReference type="Gene3D" id="1.20.1260.30">
    <property type="match status" value="1"/>
</dbReference>
<dbReference type="EMBL" id="SJPT01000002">
    <property type="protein sequence ID" value="TWU25075.1"/>
    <property type="molecule type" value="Genomic_DNA"/>
</dbReference>
<keyword evidence="4" id="KW-1185">Reference proteome</keyword>
<reference evidence="3 4" key="1">
    <citation type="submission" date="2019-02" db="EMBL/GenBank/DDBJ databases">
        <title>Deep-cultivation of Planctomycetes and their phenomic and genomic characterization uncovers novel biology.</title>
        <authorList>
            <person name="Wiegand S."/>
            <person name="Jogler M."/>
            <person name="Boedeker C."/>
            <person name="Pinto D."/>
            <person name="Vollmers J."/>
            <person name="Rivas-Marin E."/>
            <person name="Kohn T."/>
            <person name="Peeters S.H."/>
            <person name="Heuer A."/>
            <person name="Rast P."/>
            <person name="Oberbeckmann S."/>
            <person name="Bunk B."/>
            <person name="Jeske O."/>
            <person name="Meyerdierks A."/>
            <person name="Storesund J.E."/>
            <person name="Kallscheuer N."/>
            <person name="Luecker S."/>
            <person name="Lage O.M."/>
            <person name="Pohl T."/>
            <person name="Merkel B.J."/>
            <person name="Hornburger P."/>
            <person name="Mueller R.-W."/>
            <person name="Bruemmer F."/>
            <person name="Labrenz M."/>
            <person name="Spormann A.M."/>
            <person name="Op Den Camp H."/>
            <person name="Overmann J."/>
            <person name="Amann R."/>
            <person name="Jetten M.S.M."/>
            <person name="Mascher T."/>
            <person name="Medema M.H."/>
            <person name="Devos D.P."/>
            <person name="Kaster A.-K."/>
            <person name="Ovreas L."/>
            <person name="Rohde M."/>
            <person name="Galperin M.Y."/>
            <person name="Jogler C."/>
        </authorList>
    </citation>
    <scope>NUCLEOTIDE SEQUENCE [LARGE SCALE GENOMIC DNA]</scope>
    <source>
        <strain evidence="3 4">Pla52o</strain>
    </source>
</reference>
<dbReference type="GO" id="GO:0009007">
    <property type="term" value="F:site-specific DNA-methyltransferase (adenine-specific) activity"/>
    <property type="evidence" value="ECO:0007669"/>
    <property type="project" value="UniProtKB-EC"/>
</dbReference>
<keyword evidence="3" id="KW-0808">Transferase</keyword>
<accession>A0A5C6CLY1</accession>
<evidence type="ECO:0000313" key="3">
    <source>
        <dbReference type="EMBL" id="TWU25075.1"/>
    </source>
</evidence>
<dbReference type="SUPFAM" id="SSF53335">
    <property type="entry name" value="S-adenosyl-L-methionine-dependent methyltransferases"/>
    <property type="match status" value="1"/>
</dbReference>
<protein>
    <submittedName>
        <fullName evidence="3">Type I restriction enzyme EcoKI M protein</fullName>
        <ecNumber evidence="3">2.1.1.72</ecNumber>
    </submittedName>
</protein>
<dbReference type="AlphaFoldDB" id="A0A5C6CLY1"/>
<dbReference type="InterPro" id="IPR038333">
    <property type="entry name" value="T1MK-like_N_sf"/>
</dbReference>
<comment type="similarity">
    <text evidence="1">Belongs to the N(4)/N(6)-methyltransferase family.</text>
</comment>
<evidence type="ECO:0000313" key="4">
    <source>
        <dbReference type="Proteomes" id="UP000316304"/>
    </source>
</evidence>
<evidence type="ECO:0000256" key="1">
    <source>
        <dbReference type="ARBA" id="ARBA00006594"/>
    </source>
</evidence>
<name>A0A5C6CLY1_9BACT</name>
<gene>
    <name evidence="3" type="primary">hsdM_1</name>
    <name evidence="3" type="ORF">Pla52o_13720</name>
</gene>
<proteinExistence type="inferred from homology"/>
<dbReference type="Proteomes" id="UP000316304">
    <property type="component" value="Unassembled WGS sequence"/>
</dbReference>
<dbReference type="GO" id="GO:0009307">
    <property type="term" value="P:DNA restriction-modification system"/>
    <property type="evidence" value="ECO:0007669"/>
    <property type="project" value="UniProtKB-KW"/>
</dbReference>
<organism evidence="3 4">
    <name type="scientific">Novipirellula galeiformis</name>
    <dbReference type="NCBI Taxonomy" id="2528004"/>
    <lineage>
        <taxon>Bacteria</taxon>
        <taxon>Pseudomonadati</taxon>
        <taxon>Planctomycetota</taxon>
        <taxon>Planctomycetia</taxon>
        <taxon>Pirellulales</taxon>
        <taxon>Pirellulaceae</taxon>
        <taxon>Novipirellula</taxon>
    </lineage>
</organism>
<keyword evidence="3" id="KW-0489">Methyltransferase</keyword>
<dbReference type="RefSeq" id="WP_197169045.1">
    <property type="nucleotide sequence ID" value="NZ_SJPT01000002.1"/>
</dbReference>
<keyword evidence="2" id="KW-0680">Restriction system</keyword>
<evidence type="ECO:0000256" key="2">
    <source>
        <dbReference type="ARBA" id="ARBA00022747"/>
    </source>
</evidence>
<dbReference type="GO" id="GO:0032259">
    <property type="term" value="P:methylation"/>
    <property type="evidence" value="ECO:0007669"/>
    <property type="project" value="UniProtKB-KW"/>
</dbReference>
<dbReference type="InterPro" id="IPR029063">
    <property type="entry name" value="SAM-dependent_MTases_sf"/>
</dbReference>
<comment type="caution">
    <text evidence="3">The sequence shown here is derived from an EMBL/GenBank/DDBJ whole genome shotgun (WGS) entry which is preliminary data.</text>
</comment>